<sequence length="228" mass="23913">MGLSTVRTGRVCDDVMAQMERLIASGEWPVGSKIPPEPALVAALGVGRNTVREAVRALEHAGLLEPRRGDGTYVRATSDLGAALLRRARRSTAMHVLAVRSSLERDAAAAAALNRTEADVVAIREAADARRAAAPEGGDRGVFVAADLAFHRAVIAATGNPVLVDLYAGLTEAIQRTVAEIAERDDDPAAFPGHDELAAAIIARDPVAARAAAENYLGAARAIAERDR</sequence>
<keyword evidence="1" id="KW-0805">Transcription regulation</keyword>
<evidence type="ECO:0000313" key="5">
    <source>
        <dbReference type="EMBL" id="MFD1529265.1"/>
    </source>
</evidence>
<feature type="domain" description="HTH gntR-type" evidence="4">
    <location>
        <begin position="9"/>
        <end position="77"/>
    </location>
</feature>
<gene>
    <name evidence="5" type="ORF">ACFSCY_07405</name>
</gene>
<dbReference type="EMBL" id="JBHUCP010000004">
    <property type="protein sequence ID" value="MFD1529265.1"/>
    <property type="molecule type" value="Genomic_DNA"/>
</dbReference>
<accession>A0ABW4FGB8</accession>
<dbReference type="SMART" id="SM00345">
    <property type="entry name" value="HTH_GNTR"/>
    <property type="match status" value="1"/>
</dbReference>
<dbReference type="SUPFAM" id="SSF46785">
    <property type="entry name" value="Winged helix' DNA-binding domain"/>
    <property type="match status" value="1"/>
</dbReference>
<keyword evidence="6" id="KW-1185">Reference proteome</keyword>
<dbReference type="InterPro" id="IPR008920">
    <property type="entry name" value="TF_FadR/GntR_C"/>
</dbReference>
<comment type="caution">
    <text evidence="5">The sequence shown here is derived from an EMBL/GenBank/DDBJ whole genome shotgun (WGS) entry which is preliminary data.</text>
</comment>
<dbReference type="PANTHER" id="PTHR43537:SF47">
    <property type="entry name" value="REGULATORY PROTEIN GNTR HTH"/>
    <property type="match status" value="1"/>
</dbReference>
<protein>
    <submittedName>
        <fullName evidence="5">FadR/GntR family transcriptional regulator</fullName>
    </submittedName>
</protein>
<dbReference type="SUPFAM" id="SSF48008">
    <property type="entry name" value="GntR ligand-binding domain-like"/>
    <property type="match status" value="1"/>
</dbReference>
<dbReference type="Gene3D" id="1.10.10.10">
    <property type="entry name" value="Winged helix-like DNA-binding domain superfamily/Winged helix DNA-binding domain"/>
    <property type="match status" value="1"/>
</dbReference>
<evidence type="ECO:0000259" key="4">
    <source>
        <dbReference type="PROSITE" id="PS50949"/>
    </source>
</evidence>
<keyword evidence="2" id="KW-0238">DNA-binding</keyword>
<dbReference type="InterPro" id="IPR011711">
    <property type="entry name" value="GntR_C"/>
</dbReference>
<dbReference type="InterPro" id="IPR036388">
    <property type="entry name" value="WH-like_DNA-bd_sf"/>
</dbReference>
<dbReference type="CDD" id="cd07377">
    <property type="entry name" value="WHTH_GntR"/>
    <property type="match status" value="1"/>
</dbReference>
<dbReference type="SMART" id="SM00895">
    <property type="entry name" value="FCD"/>
    <property type="match status" value="1"/>
</dbReference>
<organism evidence="5 6">
    <name type="scientific">Pseudonocardia aurantiaca</name>
    <dbReference type="NCBI Taxonomy" id="75290"/>
    <lineage>
        <taxon>Bacteria</taxon>
        <taxon>Bacillati</taxon>
        <taxon>Actinomycetota</taxon>
        <taxon>Actinomycetes</taxon>
        <taxon>Pseudonocardiales</taxon>
        <taxon>Pseudonocardiaceae</taxon>
        <taxon>Pseudonocardia</taxon>
    </lineage>
</organism>
<dbReference type="Pfam" id="PF00392">
    <property type="entry name" value="GntR"/>
    <property type="match status" value="1"/>
</dbReference>
<dbReference type="PRINTS" id="PR00035">
    <property type="entry name" value="HTHGNTR"/>
</dbReference>
<name>A0ABW4FGB8_9PSEU</name>
<dbReference type="InterPro" id="IPR036390">
    <property type="entry name" value="WH_DNA-bd_sf"/>
</dbReference>
<dbReference type="Gene3D" id="1.20.120.530">
    <property type="entry name" value="GntR ligand-binding domain-like"/>
    <property type="match status" value="1"/>
</dbReference>
<proteinExistence type="predicted"/>
<dbReference type="PROSITE" id="PS50949">
    <property type="entry name" value="HTH_GNTR"/>
    <property type="match status" value="1"/>
</dbReference>
<evidence type="ECO:0000256" key="1">
    <source>
        <dbReference type="ARBA" id="ARBA00023015"/>
    </source>
</evidence>
<keyword evidence="3" id="KW-0804">Transcription</keyword>
<dbReference type="InterPro" id="IPR000524">
    <property type="entry name" value="Tscrpt_reg_HTH_GntR"/>
</dbReference>
<dbReference type="PANTHER" id="PTHR43537">
    <property type="entry name" value="TRANSCRIPTIONAL REGULATOR, GNTR FAMILY"/>
    <property type="match status" value="1"/>
</dbReference>
<dbReference type="Proteomes" id="UP001597145">
    <property type="component" value="Unassembled WGS sequence"/>
</dbReference>
<evidence type="ECO:0000313" key="6">
    <source>
        <dbReference type="Proteomes" id="UP001597145"/>
    </source>
</evidence>
<dbReference type="RefSeq" id="WP_379659673.1">
    <property type="nucleotide sequence ID" value="NZ_JBHUCP010000004.1"/>
</dbReference>
<evidence type="ECO:0000256" key="2">
    <source>
        <dbReference type="ARBA" id="ARBA00023125"/>
    </source>
</evidence>
<dbReference type="Pfam" id="PF07729">
    <property type="entry name" value="FCD"/>
    <property type="match status" value="1"/>
</dbReference>
<reference evidence="6" key="1">
    <citation type="journal article" date="2019" name="Int. J. Syst. Evol. Microbiol.">
        <title>The Global Catalogue of Microorganisms (GCM) 10K type strain sequencing project: providing services to taxonomists for standard genome sequencing and annotation.</title>
        <authorList>
            <consortium name="The Broad Institute Genomics Platform"/>
            <consortium name="The Broad Institute Genome Sequencing Center for Infectious Disease"/>
            <person name="Wu L."/>
            <person name="Ma J."/>
        </authorList>
    </citation>
    <scope>NUCLEOTIDE SEQUENCE [LARGE SCALE GENOMIC DNA]</scope>
    <source>
        <strain evidence="6">JCM 12165</strain>
    </source>
</reference>
<evidence type="ECO:0000256" key="3">
    <source>
        <dbReference type="ARBA" id="ARBA00023163"/>
    </source>
</evidence>